<comment type="similarity">
    <text evidence="2 6">Belongs to the band 7/mec-2 family. HflK subfamily.</text>
</comment>
<dbReference type="SUPFAM" id="SSF117892">
    <property type="entry name" value="Band 7/SPFH domain"/>
    <property type="match status" value="1"/>
</dbReference>
<dbReference type="GO" id="GO:0008233">
    <property type="term" value="F:peptidase activity"/>
    <property type="evidence" value="ECO:0007669"/>
    <property type="project" value="UniProtKB-KW"/>
</dbReference>
<comment type="function">
    <text evidence="6">HflC and HflK could encode or regulate a protease.</text>
</comment>
<keyword evidence="3" id="KW-0812">Transmembrane</keyword>
<evidence type="ECO:0000313" key="11">
    <source>
        <dbReference type="Proteomes" id="UP001597101"/>
    </source>
</evidence>
<proteinExistence type="inferred from homology"/>
<comment type="subcellular location">
    <subcellularLocation>
        <location evidence="1">Membrane</location>
        <topology evidence="1">Single-pass membrane protein</topology>
    </subcellularLocation>
</comment>
<keyword evidence="4" id="KW-1133">Transmembrane helix</keyword>
<dbReference type="RefSeq" id="WP_377213486.1">
    <property type="nucleotide sequence ID" value="NZ_JBHTJV010000025.1"/>
</dbReference>
<evidence type="ECO:0000256" key="4">
    <source>
        <dbReference type="ARBA" id="ARBA00022989"/>
    </source>
</evidence>
<keyword evidence="10" id="KW-0378">Hydrolase</keyword>
<evidence type="ECO:0000313" key="10">
    <source>
        <dbReference type="EMBL" id="MFD0917628.1"/>
    </source>
</evidence>
<dbReference type="InterPro" id="IPR050710">
    <property type="entry name" value="Band7/mec-2_domain"/>
</dbReference>
<protein>
    <recommendedName>
        <fullName evidence="6">Protein HflK</fullName>
    </recommendedName>
</protein>
<comment type="caution">
    <text evidence="10">The sequence shown here is derived from an EMBL/GenBank/DDBJ whole genome shotgun (WGS) entry which is preliminary data.</text>
</comment>
<keyword evidence="10" id="KW-0645">Protease</keyword>
<dbReference type="CDD" id="cd03404">
    <property type="entry name" value="SPFH_HflK"/>
    <property type="match status" value="1"/>
</dbReference>
<dbReference type="InterPro" id="IPR001107">
    <property type="entry name" value="Band_7"/>
</dbReference>
<dbReference type="SMART" id="SM00244">
    <property type="entry name" value="PHB"/>
    <property type="match status" value="1"/>
</dbReference>
<evidence type="ECO:0000256" key="7">
    <source>
        <dbReference type="SAM" id="Coils"/>
    </source>
</evidence>
<comment type="subunit">
    <text evidence="6">HflC and HflK may interact to form a multimeric complex.</text>
</comment>
<keyword evidence="7" id="KW-0175">Coiled coil</keyword>
<reference evidence="11" key="1">
    <citation type="journal article" date="2019" name="Int. J. Syst. Evol. Microbiol.">
        <title>The Global Catalogue of Microorganisms (GCM) 10K type strain sequencing project: providing services to taxonomists for standard genome sequencing and annotation.</title>
        <authorList>
            <consortium name="The Broad Institute Genomics Platform"/>
            <consortium name="The Broad Institute Genome Sequencing Center for Infectious Disease"/>
            <person name="Wu L."/>
            <person name="Ma J."/>
        </authorList>
    </citation>
    <scope>NUCLEOTIDE SEQUENCE [LARGE SCALE GENOMIC DNA]</scope>
    <source>
        <strain evidence="11">CCUG 60023</strain>
    </source>
</reference>
<accession>A0ABW3FJC0</accession>
<dbReference type="NCBIfam" id="TIGR01933">
    <property type="entry name" value="hflK"/>
    <property type="match status" value="1"/>
</dbReference>
<dbReference type="InterPro" id="IPR010201">
    <property type="entry name" value="HflK"/>
</dbReference>
<dbReference type="InterPro" id="IPR036013">
    <property type="entry name" value="Band_7/SPFH_dom_sf"/>
</dbReference>
<name>A0ABW3FJC0_9HYPH</name>
<dbReference type="Gene3D" id="3.30.479.30">
    <property type="entry name" value="Band 7 domain"/>
    <property type="match status" value="1"/>
</dbReference>
<dbReference type="Pfam" id="PF01145">
    <property type="entry name" value="Band_7"/>
    <property type="match status" value="1"/>
</dbReference>
<gene>
    <name evidence="10" type="primary">hflK</name>
    <name evidence="10" type="ORF">ACFQ14_14580</name>
</gene>
<feature type="coiled-coil region" evidence="7">
    <location>
        <begin position="249"/>
        <end position="276"/>
    </location>
</feature>
<feature type="compositionally biased region" description="Gly residues" evidence="8">
    <location>
        <begin position="7"/>
        <end position="40"/>
    </location>
</feature>
<evidence type="ECO:0000256" key="2">
    <source>
        <dbReference type="ARBA" id="ARBA00006971"/>
    </source>
</evidence>
<evidence type="ECO:0000256" key="6">
    <source>
        <dbReference type="RuleBase" id="RU364113"/>
    </source>
</evidence>
<sequence>MPWSNQTGGGNNGSGGPTGGPWGQGPRGPQRPGGPGGGGNQPPDLEEIIRKGQERLRGALPGGGAGPGIGAAGFAVLGFVAVGAWLFASAYQVGPDELGVETRFGVPKDEVSSEGLHFAWWPIESAEKVQIVEKQVNIGAAGRGSNRQGLMLSGDQNILDVQFTIQYSIANAKDFLFNVAEPDAIVREVGESAMREVVGRRPAQDTFRDNRQGVGEEVRAIVQKTLDDYGAGIAIRALNIEDVAPPPKVADAFDEVQRAEQDEDKFQEEANRYRNRVLGAARGEAAQIREDAAAYKRRVVEEAKGEAQRFISVYDQYALAPEVTRKRLFLETMEKVLKAGNKVIVEGGGAGGQGGTGVVPYLPLPEINRQRQGASQ</sequence>
<dbReference type="GO" id="GO:0006508">
    <property type="term" value="P:proteolysis"/>
    <property type="evidence" value="ECO:0007669"/>
    <property type="project" value="UniProtKB-KW"/>
</dbReference>
<feature type="region of interest" description="Disordered" evidence="8">
    <location>
        <begin position="348"/>
        <end position="376"/>
    </location>
</feature>
<dbReference type="EMBL" id="JBHTJV010000025">
    <property type="protein sequence ID" value="MFD0917628.1"/>
    <property type="molecule type" value="Genomic_DNA"/>
</dbReference>
<evidence type="ECO:0000256" key="5">
    <source>
        <dbReference type="ARBA" id="ARBA00023136"/>
    </source>
</evidence>
<keyword evidence="5" id="KW-0472">Membrane</keyword>
<dbReference type="Proteomes" id="UP001597101">
    <property type="component" value="Unassembled WGS sequence"/>
</dbReference>
<keyword evidence="11" id="KW-1185">Reference proteome</keyword>
<dbReference type="Pfam" id="PF12221">
    <property type="entry name" value="HflK_N"/>
    <property type="match status" value="1"/>
</dbReference>
<evidence type="ECO:0000256" key="3">
    <source>
        <dbReference type="ARBA" id="ARBA00022692"/>
    </source>
</evidence>
<feature type="region of interest" description="Disordered" evidence="8">
    <location>
        <begin position="1"/>
        <end position="45"/>
    </location>
</feature>
<dbReference type="InterPro" id="IPR020980">
    <property type="entry name" value="Membrane_HflK_N"/>
</dbReference>
<dbReference type="PANTHER" id="PTHR43327:SF2">
    <property type="entry name" value="MODULATOR OF FTSH PROTEASE HFLK"/>
    <property type="match status" value="1"/>
</dbReference>
<feature type="domain" description="Band 7" evidence="9">
    <location>
        <begin position="88"/>
        <end position="257"/>
    </location>
</feature>
<dbReference type="PANTHER" id="PTHR43327">
    <property type="entry name" value="STOMATIN-LIKE PROTEIN 2, MITOCHONDRIAL"/>
    <property type="match status" value="1"/>
</dbReference>
<evidence type="ECO:0000256" key="1">
    <source>
        <dbReference type="ARBA" id="ARBA00004167"/>
    </source>
</evidence>
<evidence type="ECO:0000259" key="9">
    <source>
        <dbReference type="SMART" id="SM00244"/>
    </source>
</evidence>
<organism evidence="10 11">
    <name type="scientific">Pseudahrensia aquimaris</name>
    <dbReference type="NCBI Taxonomy" id="744461"/>
    <lineage>
        <taxon>Bacteria</taxon>
        <taxon>Pseudomonadati</taxon>
        <taxon>Pseudomonadota</taxon>
        <taxon>Alphaproteobacteria</taxon>
        <taxon>Hyphomicrobiales</taxon>
        <taxon>Ahrensiaceae</taxon>
        <taxon>Pseudahrensia</taxon>
    </lineage>
</organism>
<evidence type="ECO:0000256" key="8">
    <source>
        <dbReference type="SAM" id="MobiDB-lite"/>
    </source>
</evidence>
<feature type="compositionally biased region" description="Gly residues" evidence="8">
    <location>
        <begin position="348"/>
        <end position="357"/>
    </location>
</feature>